<evidence type="ECO:0000256" key="1">
    <source>
        <dbReference type="SAM" id="MobiDB-lite"/>
    </source>
</evidence>
<protein>
    <submittedName>
        <fullName evidence="3">MarR family transcriptional regulator</fullName>
    </submittedName>
</protein>
<comment type="caution">
    <text evidence="3">The sequence shown here is derived from an EMBL/GenBank/DDBJ whole genome shotgun (WGS) entry which is preliminary data.</text>
</comment>
<dbReference type="InterPro" id="IPR036388">
    <property type="entry name" value="WH-like_DNA-bd_sf"/>
</dbReference>
<dbReference type="PANTHER" id="PTHR33164:SF99">
    <property type="entry name" value="MARR FAMILY REGULATORY PROTEIN"/>
    <property type="match status" value="1"/>
</dbReference>
<dbReference type="GO" id="GO:0006950">
    <property type="term" value="P:response to stress"/>
    <property type="evidence" value="ECO:0007669"/>
    <property type="project" value="TreeGrafter"/>
</dbReference>
<evidence type="ECO:0000259" key="2">
    <source>
        <dbReference type="PROSITE" id="PS50995"/>
    </source>
</evidence>
<evidence type="ECO:0000313" key="4">
    <source>
        <dbReference type="Proteomes" id="UP000291591"/>
    </source>
</evidence>
<dbReference type="SMART" id="SM00347">
    <property type="entry name" value="HTH_MARR"/>
    <property type="match status" value="1"/>
</dbReference>
<feature type="domain" description="HTH marR-type" evidence="2">
    <location>
        <begin position="41"/>
        <end position="173"/>
    </location>
</feature>
<dbReference type="Gene3D" id="1.10.10.10">
    <property type="entry name" value="Winged helix-like DNA-binding domain superfamily/Winged helix DNA-binding domain"/>
    <property type="match status" value="1"/>
</dbReference>
<dbReference type="InterPro" id="IPR036390">
    <property type="entry name" value="WH_DNA-bd_sf"/>
</dbReference>
<dbReference type="GO" id="GO:0003700">
    <property type="term" value="F:DNA-binding transcription factor activity"/>
    <property type="evidence" value="ECO:0007669"/>
    <property type="project" value="InterPro"/>
</dbReference>
<dbReference type="PROSITE" id="PS50995">
    <property type="entry name" value="HTH_MARR_2"/>
    <property type="match status" value="1"/>
</dbReference>
<name>A0A4Q7UVK4_PSEST</name>
<organism evidence="3 4">
    <name type="scientific">Pseudonocardia sediminis</name>
    <dbReference type="NCBI Taxonomy" id="1397368"/>
    <lineage>
        <taxon>Bacteria</taxon>
        <taxon>Bacillati</taxon>
        <taxon>Actinomycetota</taxon>
        <taxon>Actinomycetes</taxon>
        <taxon>Pseudonocardiales</taxon>
        <taxon>Pseudonocardiaceae</taxon>
        <taxon>Pseudonocardia</taxon>
    </lineage>
</organism>
<accession>A0A4Q7UVK4</accession>
<gene>
    <name evidence="3" type="ORF">EV383_0923</name>
</gene>
<dbReference type="Proteomes" id="UP000291591">
    <property type="component" value="Unassembled WGS sequence"/>
</dbReference>
<dbReference type="EMBL" id="SHKL01000001">
    <property type="protein sequence ID" value="RZT84089.1"/>
    <property type="molecule type" value="Genomic_DNA"/>
</dbReference>
<keyword evidence="4" id="KW-1185">Reference proteome</keyword>
<reference evidence="3 4" key="1">
    <citation type="submission" date="2019-02" db="EMBL/GenBank/DDBJ databases">
        <title>Sequencing the genomes of 1000 actinobacteria strains.</title>
        <authorList>
            <person name="Klenk H.-P."/>
        </authorList>
    </citation>
    <scope>NUCLEOTIDE SEQUENCE [LARGE SCALE GENOMIC DNA]</scope>
    <source>
        <strain evidence="3 4">DSM 45779</strain>
    </source>
</reference>
<dbReference type="InterPro" id="IPR039422">
    <property type="entry name" value="MarR/SlyA-like"/>
</dbReference>
<feature type="region of interest" description="Disordered" evidence="1">
    <location>
        <begin position="1"/>
        <end position="29"/>
    </location>
</feature>
<dbReference type="SUPFAM" id="SSF46785">
    <property type="entry name" value="Winged helix' DNA-binding domain"/>
    <property type="match status" value="1"/>
</dbReference>
<dbReference type="Pfam" id="PF12802">
    <property type="entry name" value="MarR_2"/>
    <property type="match status" value="1"/>
</dbReference>
<sequence>MSVAFTGVSESVDTPGGGTDGRARAATGRRVVPTHAELASWRSFLRAHATITKALEAELETEQQLSLAAYDVLVQLSEAPGRRLRMTELADAVLLSRSGVTRLVDRLERSGLVCRSRVADDGRGVAAELTEDGLSRLRGASVTHLRGIRAHFADALDESDLSALEKISRKLAP</sequence>
<evidence type="ECO:0000313" key="3">
    <source>
        <dbReference type="EMBL" id="RZT84089.1"/>
    </source>
</evidence>
<dbReference type="AlphaFoldDB" id="A0A4Q7UVK4"/>
<dbReference type="PANTHER" id="PTHR33164">
    <property type="entry name" value="TRANSCRIPTIONAL REGULATOR, MARR FAMILY"/>
    <property type="match status" value="1"/>
</dbReference>
<proteinExistence type="predicted"/>
<dbReference type="PRINTS" id="PR00598">
    <property type="entry name" value="HTHMARR"/>
</dbReference>
<dbReference type="InterPro" id="IPR000835">
    <property type="entry name" value="HTH_MarR-typ"/>
</dbReference>